<dbReference type="InterPro" id="IPR052718">
    <property type="entry name" value="NmrA-type_oxidoreductase"/>
</dbReference>
<proteinExistence type="predicted"/>
<name>A0A1G6CSZ3_9HYPH</name>
<dbReference type="Gene3D" id="3.40.50.720">
    <property type="entry name" value="NAD(P)-binding Rossmann-like Domain"/>
    <property type="match status" value="1"/>
</dbReference>
<dbReference type="InterPro" id="IPR036291">
    <property type="entry name" value="NAD(P)-bd_dom_sf"/>
</dbReference>
<evidence type="ECO:0000313" key="3">
    <source>
        <dbReference type="Proteomes" id="UP000199071"/>
    </source>
</evidence>
<dbReference type="STRING" id="665467.SAMN02982931_02706"/>
<evidence type="ECO:0000259" key="1">
    <source>
        <dbReference type="Pfam" id="PF13460"/>
    </source>
</evidence>
<protein>
    <submittedName>
        <fullName evidence="2">Uncharacterized conserved protein YbjT, contains NAD(P)-binding and DUF2867 domains</fullName>
    </submittedName>
</protein>
<dbReference type="SUPFAM" id="SSF51735">
    <property type="entry name" value="NAD(P)-binding Rossmann-fold domains"/>
    <property type="match status" value="1"/>
</dbReference>
<dbReference type="InterPro" id="IPR016040">
    <property type="entry name" value="NAD(P)-bd_dom"/>
</dbReference>
<dbReference type="Pfam" id="PF13460">
    <property type="entry name" value="NAD_binding_10"/>
    <property type="match status" value="1"/>
</dbReference>
<keyword evidence="3" id="KW-1185">Reference proteome</keyword>
<dbReference type="Gene3D" id="3.90.25.10">
    <property type="entry name" value="UDP-galactose 4-epimerase, domain 1"/>
    <property type="match status" value="1"/>
</dbReference>
<dbReference type="AlphaFoldDB" id="A0A1G6CSZ3"/>
<dbReference type="PANTHER" id="PTHR47129">
    <property type="entry name" value="QUINONE OXIDOREDUCTASE 2"/>
    <property type="match status" value="1"/>
</dbReference>
<dbReference type="OrthoDB" id="7771794at2"/>
<evidence type="ECO:0000313" key="2">
    <source>
        <dbReference type="EMBL" id="SDB35952.1"/>
    </source>
</evidence>
<reference evidence="2 3" key="1">
    <citation type="submission" date="2016-10" db="EMBL/GenBank/DDBJ databases">
        <authorList>
            <person name="de Groot N.N."/>
        </authorList>
    </citation>
    <scope>NUCLEOTIDE SEQUENCE [LARGE SCALE GENOMIC DNA]</scope>
    <source>
        <strain evidence="2 3">ATCC 35022</strain>
    </source>
</reference>
<dbReference type="RefSeq" id="WP_090876968.1">
    <property type="nucleotide sequence ID" value="NZ_FMXQ01000005.1"/>
</dbReference>
<dbReference type="Proteomes" id="UP000199071">
    <property type="component" value="Unassembled WGS sequence"/>
</dbReference>
<gene>
    <name evidence="2" type="ORF">SAMN02982931_02706</name>
</gene>
<accession>A0A1G6CSZ3</accession>
<dbReference type="PANTHER" id="PTHR47129:SF1">
    <property type="entry name" value="NMRA-LIKE DOMAIN-CONTAINING PROTEIN"/>
    <property type="match status" value="1"/>
</dbReference>
<dbReference type="EMBL" id="FMXQ01000005">
    <property type="protein sequence ID" value="SDB35952.1"/>
    <property type="molecule type" value="Genomic_DNA"/>
</dbReference>
<feature type="domain" description="NAD(P)-binding" evidence="1">
    <location>
        <begin position="6"/>
        <end position="144"/>
    </location>
</feature>
<organism evidence="2 3">
    <name type="scientific">Bauldia litoralis</name>
    <dbReference type="NCBI Taxonomy" id="665467"/>
    <lineage>
        <taxon>Bacteria</taxon>
        <taxon>Pseudomonadati</taxon>
        <taxon>Pseudomonadota</taxon>
        <taxon>Alphaproteobacteria</taxon>
        <taxon>Hyphomicrobiales</taxon>
        <taxon>Kaistiaceae</taxon>
        <taxon>Bauldia</taxon>
    </lineage>
</organism>
<sequence length="296" mass="30970">MIIVTGASGHLGHAIVENLVGRVPANQVVASVRDPEKAADLSALSVEVRHGDFDDPESLRRAFEGARLVLIVSSNARSTGGDPLAQHRAAIEAARAAGAERIIYTSQMAASPSSVFPPALDHAATEDMLRQCGVAWTSLRHGFYAASGIMLMGDALKTGVIEAPADGKIAWTAHADLAEADAAIVAKIFLGNGERFDGPTPPLTGSEALDLADLAGIASALCSRPIRRQVPSDEDFSAKLAARGVANTVASIALGLYVASRRGEFAAVDPMLERLLNRPPISMRDVIADHIAASRD</sequence>